<dbReference type="GO" id="GO:0016020">
    <property type="term" value="C:membrane"/>
    <property type="evidence" value="ECO:0007669"/>
    <property type="project" value="UniProtKB-SubCell"/>
</dbReference>
<accession>A0A392S6R5</accession>
<reference evidence="5 6" key="1">
    <citation type="journal article" date="2018" name="Front. Plant Sci.">
        <title>Red Clover (Trifolium pratense) and Zigzag Clover (T. medium) - A Picture of Genomic Similarities and Differences.</title>
        <authorList>
            <person name="Dluhosova J."/>
            <person name="Istvanek J."/>
            <person name="Nedelnik J."/>
            <person name="Repkova J."/>
        </authorList>
    </citation>
    <scope>NUCLEOTIDE SEQUENCE [LARGE SCALE GENOMIC DNA]</scope>
    <source>
        <strain evidence="6">cv. 10/8</strain>
        <tissue evidence="5">Leaf</tissue>
    </source>
</reference>
<evidence type="ECO:0000256" key="3">
    <source>
        <dbReference type="ARBA" id="ARBA00022989"/>
    </source>
</evidence>
<dbReference type="InterPro" id="IPR007300">
    <property type="entry name" value="CidB/LrgB"/>
</dbReference>
<feature type="non-terminal residue" evidence="5">
    <location>
        <position position="1"/>
    </location>
</feature>
<organism evidence="5 6">
    <name type="scientific">Trifolium medium</name>
    <dbReference type="NCBI Taxonomy" id="97028"/>
    <lineage>
        <taxon>Eukaryota</taxon>
        <taxon>Viridiplantae</taxon>
        <taxon>Streptophyta</taxon>
        <taxon>Embryophyta</taxon>
        <taxon>Tracheophyta</taxon>
        <taxon>Spermatophyta</taxon>
        <taxon>Magnoliopsida</taxon>
        <taxon>eudicotyledons</taxon>
        <taxon>Gunneridae</taxon>
        <taxon>Pentapetalae</taxon>
        <taxon>rosids</taxon>
        <taxon>fabids</taxon>
        <taxon>Fabales</taxon>
        <taxon>Fabaceae</taxon>
        <taxon>Papilionoideae</taxon>
        <taxon>50 kb inversion clade</taxon>
        <taxon>NPAAA clade</taxon>
        <taxon>Hologalegina</taxon>
        <taxon>IRL clade</taxon>
        <taxon>Trifolieae</taxon>
        <taxon>Trifolium</taxon>
    </lineage>
</organism>
<evidence type="ECO:0000313" key="5">
    <source>
        <dbReference type="EMBL" id="MCI44112.1"/>
    </source>
</evidence>
<comment type="caution">
    <text evidence="5">The sequence shown here is derived from an EMBL/GenBank/DDBJ whole genome shotgun (WGS) entry which is preliminary data.</text>
</comment>
<evidence type="ECO:0000256" key="2">
    <source>
        <dbReference type="ARBA" id="ARBA00022692"/>
    </source>
</evidence>
<keyword evidence="3" id="KW-1133">Transmembrane helix</keyword>
<sequence length="46" mass="4836">ANPSLTAAVVVVTGLVGANFVQATLDKLRFSDPIARGIATASRYFR</sequence>
<name>A0A392S6R5_9FABA</name>
<dbReference type="Pfam" id="PF04172">
    <property type="entry name" value="LrgB"/>
    <property type="match status" value="1"/>
</dbReference>
<dbReference type="Proteomes" id="UP000265520">
    <property type="component" value="Unassembled WGS sequence"/>
</dbReference>
<dbReference type="PANTHER" id="PTHR30249:SF0">
    <property type="entry name" value="PLASTIDAL GLYCOLATE_GLYCERATE TRANSLOCATOR 1, CHLOROPLASTIC"/>
    <property type="match status" value="1"/>
</dbReference>
<keyword evidence="4" id="KW-0472">Membrane</keyword>
<proteinExistence type="predicted"/>
<evidence type="ECO:0000256" key="4">
    <source>
        <dbReference type="ARBA" id="ARBA00023136"/>
    </source>
</evidence>
<dbReference type="EMBL" id="LXQA010326223">
    <property type="protein sequence ID" value="MCI44112.1"/>
    <property type="molecule type" value="Genomic_DNA"/>
</dbReference>
<dbReference type="PANTHER" id="PTHR30249">
    <property type="entry name" value="PUTATIVE SEROTONIN TRANSPORTER"/>
    <property type="match status" value="1"/>
</dbReference>
<evidence type="ECO:0000256" key="1">
    <source>
        <dbReference type="ARBA" id="ARBA00004141"/>
    </source>
</evidence>
<keyword evidence="2" id="KW-0812">Transmembrane</keyword>
<protein>
    <submittedName>
        <fullName evidence="5">Plastidal glycolate/glycerate translocator 1 chloroplastic-like</fullName>
    </submittedName>
</protein>
<comment type="subcellular location">
    <subcellularLocation>
        <location evidence="1">Membrane</location>
        <topology evidence="1">Multi-pass membrane protein</topology>
    </subcellularLocation>
</comment>
<evidence type="ECO:0000313" key="6">
    <source>
        <dbReference type="Proteomes" id="UP000265520"/>
    </source>
</evidence>
<dbReference type="AlphaFoldDB" id="A0A392S6R5"/>
<keyword evidence="6" id="KW-1185">Reference proteome</keyword>